<proteinExistence type="predicted"/>
<sequence length="162" mass="17164">MVVENCARCAALSFLTDPASAQPFGVRGIEKAAPELGAWEAQARGCRIDGRCHTEVQREPASGAEDVGRGQVELVDGEDGRGGGLPVLNRRSMSSGSCTGERGATQRQEGLQCLDRAWREVELQPHRRGIGVGGNEPHGVTVARAGVRRVGHNQADQISNLG</sequence>
<keyword evidence="3" id="KW-1185">Reference proteome</keyword>
<protein>
    <submittedName>
        <fullName evidence="2">Uncharacterized protein</fullName>
    </submittedName>
</protein>
<dbReference type="AlphaFoldDB" id="A0AAJ0HW91"/>
<gene>
    <name evidence="2" type="ORF">B0T25DRAFT_528314</name>
</gene>
<name>A0AAJ0HW91_9PEZI</name>
<evidence type="ECO:0000256" key="1">
    <source>
        <dbReference type="SAM" id="MobiDB-lite"/>
    </source>
</evidence>
<evidence type="ECO:0000313" key="2">
    <source>
        <dbReference type="EMBL" id="KAK3363704.1"/>
    </source>
</evidence>
<reference evidence="2" key="1">
    <citation type="journal article" date="2023" name="Mol. Phylogenet. Evol.">
        <title>Genome-scale phylogeny and comparative genomics of the fungal order Sordariales.</title>
        <authorList>
            <person name="Hensen N."/>
            <person name="Bonometti L."/>
            <person name="Westerberg I."/>
            <person name="Brannstrom I.O."/>
            <person name="Guillou S."/>
            <person name="Cros-Aarteil S."/>
            <person name="Calhoun S."/>
            <person name="Haridas S."/>
            <person name="Kuo A."/>
            <person name="Mondo S."/>
            <person name="Pangilinan J."/>
            <person name="Riley R."/>
            <person name="LaButti K."/>
            <person name="Andreopoulos B."/>
            <person name="Lipzen A."/>
            <person name="Chen C."/>
            <person name="Yan M."/>
            <person name="Daum C."/>
            <person name="Ng V."/>
            <person name="Clum A."/>
            <person name="Steindorff A."/>
            <person name="Ohm R.A."/>
            <person name="Martin F."/>
            <person name="Silar P."/>
            <person name="Natvig D.O."/>
            <person name="Lalanne C."/>
            <person name="Gautier V."/>
            <person name="Ament-Velasquez S.L."/>
            <person name="Kruys A."/>
            <person name="Hutchinson M.I."/>
            <person name="Powell A.J."/>
            <person name="Barry K."/>
            <person name="Miller A.N."/>
            <person name="Grigoriev I.V."/>
            <person name="Debuchy R."/>
            <person name="Gladieux P."/>
            <person name="Hiltunen Thoren M."/>
            <person name="Johannesson H."/>
        </authorList>
    </citation>
    <scope>NUCLEOTIDE SEQUENCE</scope>
    <source>
        <strain evidence="2">CBS 955.72</strain>
    </source>
</reference>
<dbReference type="EMBL" id="JAUIQD010000001">
    <property type="protein sequence ID" value="KAK3363704.1"/>
    <property type="molecule type" value="Genomic_DNA"/>
</dbReference>
<dbReference type="Proteomes" id="UP001275084">
    <property type="component" value="Unassembled WGS sequence"/>
</dbReference>
<feature type="region of interest" description="Disordered" evidence="1">
    <location>
        <begin position="57"/>
        <end position="106"/>
    </location>
</feature>
<comment type="caution">
    <text evidence="2">The sequence shown here is derived from an EMBL/GenBank/DDBJ whole genome shotgun (WGS) entry which is preliminary data.</text>
</comment>
<evidence type="ECO:0000313" key="3">
    <source>
        <dbReference type="Proteomes" id="UP001275084"/>
    </source>
</evidence>
<accession>A0AAJ0HW91</accession>
<organism evidence="2 3">
    <name type="scientific">Lasiosphaeria hispida</name>
    <dbReference type="NCBI Taxonomy" id="260671"/>
    <lineage>
        <taxon>Eukaryota</taxon>
        <taxon>Fungi</taxon>
        <taxon>Dikarya</taxon>
        <taxon>Ascomycota</taxon>
        <taxon>Pezizomycotina</taxon>
        <taxon>Sordariomycetes</taxon>
        <taxon>Sordariomycetidae</taxon>
        <taxon>Sordariales</taxon>
        <taxon>Lasiosphaeriaceae</taxon>
        <taxon>Lasiosphaeria</taxon>
    </lineage>
</organism>
<reference evidence="2" key="2">
    <citation type="submission" date="2023-06" db="EMBL/GenBank/DDBJ databases">
        <authorList>
            <consortium name="Lawrence Berkeley National Laboratory"/>
            <person name="Haridas S."/>
            <person name="Hensen N."/>
            <person name="Bonometti L."/>
            <person name="Westerberg I."/>
            <person name="Brannstrom I.O."/>
            <person name="Guillou S."/>
            <person name="Cros-Aarteil S."/>
            <person name="Calhoun S."/>
            <person name="Kuo A."/>
            <person name="Mondo S."/>
            <person name="Pangilinan J."/>
            <person name="Riley R."/>
            <person name="Labutti K."/>
            <person name="Andreopoulos B."/>
            <person name="Lipzen A."/>
            <person name="Chen C."/>
            <person name="Yanf M."/>
            <person name="Daum C."/>
            <person name="Ng V."/>
            <person name="Clum A."/>
            <person name="Steindorff A."/>
            <person name="Ohm R."/>
            <person name="Martin F."/>
            <person name="Silar P."/>
            <person name="Natvig D."/>
            <person name="Lalanne C."/>
            <person name="Gautier V."/>
            <person name="Ament-Velasquez S.L."/>
            <person name="Kruys A."/>
            <person name="Hutchinson M.I."/>
            <person name="Powell A.J."/>
            <person name="Barry K."/>
            <person name="Miller A.N."/>
            <person name="Grigoriev I.V."/>
            <person name="Debuchy R."/>
            <person name="Gladieux P."/>
            <person name="Thoren M.H."/>
            <person name="Johannesson H."/>
        </authorList>
    </citation>
    <scope>NUCLEOTIDE SEQUENCE</scope>
    <source>
        <strain evidence="2">CBS 955.72</strain>
    </source>
</reference>